<dbReference type="Gene3D" id="2.130.10.10">
    <property type="entry name" value="YVTN repeat-like/Quinoprotein amine dehydrogenase"/>
    <property type="match status" value="1"/>
</dbReference>
<name>A0ABQ9D950_9PASS</name>
<keyword evidence="2" id="KW-0677">Repeat</keyword>
<evidence type="ECO:0000256" key="2">
    <source>
        <dbReference type="ARBA" id="ARBA00022737"/>
    </source>
</evidence>
<feature type="repeat" description="WD" evidence="3">
    <location>
        <begin position="120"/>
        <end position="162"/>
    </location>
</feature>
<dbReference type="Pfam" id="PF10152">
    <property type="entry name" value="CCDC53"/>
    <property type="match status" value="1"/>
</dbReference>
<dbReference type="SUPFAM" id="SSF50978">
    <property type="entry name" value="WD40 repeat-like"/>
    <property type="match status" value="1"/>
</dbReference>
<proteinExistence type="predicted"/>
<dbReference type="InterPro" id="IPR015943">
    <property type="entry name" value="WD40/YVTN_repeat-like_dom_sf"/>
</dbReference>
<evidence type="ECO:0000313" key="6">
    <source>
        <dbReference type="Proteomes" id="UP001145742"/>
    </source>
</evidence>
<dbReference type="PANTHER" id="PTHR22806:SF0">
    <property type="entry name" value="NUCLEOPORIN NUP37"/>
    <property type="match status" value="1"/>
</dbReference>
<feature type="compositionally biased region" description="Polar residues" evidence="4">
    <location>
        <begin position="492"/>
        <end position="509"/>
    </location>
</feature>
<dbReference type="InterPro" id="IPR036322">
    <property type="entry name" value="WD40_repeat_dom_sf"/>
</dbReference>
<dbReference type="InterPro" id="IPR019775">
    <property type="entry name" value="WD40_repeat_CS"/>
</dbReference>
<feature type="compositionally biased region" description="Basic and acidic residues" evidence="4">
    <location>
        <begin position="312"/>
        <end position="327"/>
    </location>
</feature>
<keyword evidence="6" id="KW-1185">Reference proteome</keyword>
<sequence length="592" mass="65672">MKQDPTRNITYTVDCEDYVHVVKFNPFDSGDACSLIAYGGNNYVVIGTCRFQEEDAEVEGMQYKTLRTFHHGIRVDAIAWSPETRLDAIPPQIRFCTAASDRKLRLFTSDLQDKNEFKTFDGHSDYINDLVFAPNEGQEVASVSDDHTCRVWDLEGNEKAHFVLRSPGMSVCWHPEEAFKLMVAEKNGTIRFYDLITQQAILSLECEQTPLMSADWCLKNTLKIGAVAGSDWLIWDITRSSYPQDKRPVHVDRARLFRWSRVNENLFATTGYPGKTTTQLLVHHLGHPQGTTLYFPKQRYPGHVRRLGRPLGQRDPRDRDRDRDRSDSGQSSAFMPNGHPGGRASKQGLDCASREGLDGAFREEPRRVPPRSFVSGPRVAGAAAGPGPGLGMDEDGLPIVGSGIDLTKVPAIQQKRTVAFLNQFVVHTVQFLNRFSTVCEEKLSALSLRIQQIETTLNILDAKLSSIPGLEDVKFEVSSTNTSSVTNGPVAQATTDQQTAVSPPSGQNNVHEEGLQKTEVVTENVTTVAKDPRYARYLKMVQVGVPVMAIRNKMISEGLNPDLLETPDAPVPAWGDDGKAEDSSDSESSFSD</sequence>
<feature type="region of interest" description="Disordered" evidence="4">
    <location>
        <begin position="560"/>
        <end position="592"/>
    </location>
</feature>
<dbReference type="PROSITE" id="PS50294">
    <property type="entry name" value="WD_REPEATS_REGION"/>
    <property type="match status" value="1"/>
</dbReference>
<dbReference type="Gene3D" id="1.20.5.110">
    <property type="match status" value="1"/>
</dbReference>
<evidence type="ECO:0000313" key="5">
    <source>
        <dbReference type="EMBL" id="KAJ7414810.1"/>
    </source>
</evidence>
<dbReference type="InterPro" id="IPR037626">
    <property type="entry name" value="NUP37"/>
</dbReference>
<dbReference type="InterPro" id="IPR001680">
    <property type="entry name" value="WD40_rpt"/>
</dbReference>
<feature type="region of interest" description="Disordered" evidence="4">
    <location>
        <begin position="481"/>
        <end position="512"/>
    </location>
</feature>
<evidence type="ECO:0000256" key="3">
    <source>
        <dbReference type="PROSITE-ProRule" id="PRU00221"/>
    </source>
</evidence>
<feature type="region of interest" description="Disordered" evidence="4">
    <location>
        <begin position="293"/>
        <end position="380"/>
    </location>
</feature>
<dbReference type="SMART" id="SM00320">
    <property type="entry name" value="WD40"/>
    <property type="match status" value="3"/>
</dbReference>
<reference evidence="5" key="1">
    <citation type="submission" date="2019-10" db="EMBL/GenBank/DDBJ databases">
        <authorList>
            <person name="Soares A.E.R."/>
            <person name="Aleixo A."/>
            <person name="Schneider P."/>
            <person name="Miyaki C.Y."/>
            <person name="Schneider M.P."/>
            <person name="Mello C."/>
            <person name="Vasconcelos A.T.R."/>
        </authorList>
    </citation>
    <scope>NUCLEOTIDE SEQUENCE</scope>
    <source>
        <tissue evidence="5">Muscle</tissue>
    </source>
</reference>
<comment type="caution">
    <text evidence="5">The sequence shown here is derived from an EMBL/GenBank/DDBJ whole genome shotgun (WGS) entry which is preliminary data.</text>
</comment>
<dbReference type="EMBL" id="WHWB01034030">
    <property type="protein sequence ID" value="KAJ7414810.1"/>
    <property type="molecule type" value="Genomic_DNA"/>
</dbReference>
<evidence type="ECO:0000256" key="4">
    <source>
        <dbReference type="SAM" id="MobiDB-lite"/>
    </source>
</evidence>
<dbReference type="PROSITE" id="PS00678">
    <property type="entry name" value="WD_REPEATS_1"/>
    <property type="match status" value="1"/>
</dbReference>
<keyword evidence="1 3" id="KW-0853">WD repeat</keyword>
<gene>
    <name evidence="5" type="ORF">WISP_81565</name>
</gene>
<dbReference type="InterPro" id="IPR019309">
    <property type="entry name" value="WASHC3"/>
</dbReference>
<dbReference type="Pfam" id="PF00400">
    <property type="entry name" value="WD40"/>
    <property type="match status" value="1"/>
</dbReference>
<accession>A0ABQ9D950</accession>
<dbReference type="PANTHER" id="PTHR22806">
    <property type="entry name" value="NUCLEOPORIN NUP37 P37 -RELATED"/>
    <property type="match status" value="1"/>
</dbReference>
<feature type="compositionally biased region" description="Basic and acidic residues" evidence="4">
    <location>
        <begin position="352"/>
        <end position="367"/>
    </location>
</feature>
<evidence type="ECO:0000256" key="1">
    <source>
        <dbReference type="ARBA" id="ARBA00022574"/>
    </source>
</evidence>
<organism evidence="5 6">
    <name type="scientific">Willisornis vidua</name>
    <name type="common">Xingu scale-backed antbird</name>
    <dbReference type="NCBI Taxonomy" id="1566151"/>
    <lineage>
        <taxon>Eukaryota</taxon>
        <taxon>Metazoa</taxon>
        <taxon>Chordata</taxon>
        <taxon>Craniata</taxon>
        <taxon>Vertebrata</taxon>
        <taxon>Euteleostomi</taxon>
        <taxon>Archelosauria</taxon>
        <taxon>Archosauria</taxon>
        <taxon>Dinosauria</taxon>
        <taxon>Saurischia</taxon>
        <taxon>Theropoda</taxon>
        <taxon>Coelurosauria</taxon>
        <taxon>Aves</taxon>
        <taxon>Neognathae</taxon>
        <taxon>Neoaves</taxon>
        <taxon>Telluraves</taxon>
        <taxon>Australaves</taxon>
        <taxon>Passeriformes</taxon>
        <taxon>Thamnophilidae</taxon>
        <taxon>Willisornis</taxon>
    </lineage>
</organism>
<dbReference type="PROSITE" id="PS50082">
    <property type="entry name" value="WD_REPEATS_2"/>
    <property type="match status" value="1"/>
</dbReference>
<protein>
    <submittedName>
        <fullName evidence="5">Nucleoporin Nup37 isoform X1</fullName>
    </submittedName>
</protein>
<dbReference type="Proteomes" id="UP001145742">
    <property type="component" value="Unassembled WGS sequence"/>
</dbReference>